<evidence type="ECO:0000256" key="1">
    <source>
        <dbReference type="SAM" id="MobiDB-lite"/>
    </source>
</evidence>
<proteinExistence type="predicted"/>
<feature type="compositionally biased region" description="Polar residues" evidence="1">
    <location>
        <begin position="70"/>
        <end position="81"/>
    </location>
</feature>
<keyword evidence="3" id="KW-1185">Reference proteome</keyword>
<protein>
    <submittedName>
        <fullName evidence="2">Uncharacterized protein</fullName>
    </submittedName>
</protein>
<dbReference type="AlphaFoldDB" id="A0A1L9PX76"/>
<dbReference type="OrthoDB" id="10417460at2759"/>
<organism evidence="2 3">
    <name type="scientific">Aspergillus versicolor CBS 583.65</name>
    <dbReference type="NCBI Taxonomy" id="1036611"/>
    <lineage>
        <taxon>Eukaryota</taxon>
        <taxon>Fungi</taxon>
        <taxon>Dikarya</taxon>
        <taxon>Ascomycota</taxon>
        <taxon>Pezizomycotina</taxon>
        <taxon>Eurotiomycetes</taxon>
        <taxon>Eurotiomycetidae</taxon>
        <taxon>Eurotiales</taxon>
        <taxon>Aspergillaceae</taxon>
        <taxon>Aspergillus</taxon>
        <taxon>Aspergillus subgen. Nidulantes</taxon>
    </lineage>
</organism>
<reference evidence="3" key="1">
    <citation type="journal article" date="2017" name="Genome Biol.">
        <title>Comparative genomics reveals high biological diversity and specific adaptations in the industrially and medically important fungal genus Aspergillus.</title>
        <authorList>
            <person name="de Vries R.P."/>
            <person name="Riley R."/>
            <person name="Wiebenga A."/>
            <person name="Aguilar-Osorio G."/>
            <person name="Amillis S."/>
            <person name="Uchima C.A."/>
            <person name="Anderluh G."/>
            <person name="Asadollahi M."/>
            <person name="Askin M."/>
            <person name="Barry K."/>
            <person name="Battaglia E."/>
            <person name="Bayram O."/>
            <person name="Benocci T."/>
            <person name="Braus-Stromeyer S.A."/>
            <person name="Caldana C."/>
            <person name="Canovas D."/>
            <person name="Cerqueira G.C."/>
            <person name="Chen F."/>
            <person name="Chen W."/>
            <person name="Choi C."/>
            <person name="Clum A."/>
            <person name="Dos Santos R.A."/>
            <person name="Damasio A.R."/>
            <person name="Diallinas G."/>
            <person name="Emri T."/>
            <person name="Fekete E."/>
            <person name="Flipphi M."/>
            <person name="Freyberg S."/>
            <person name="Gallo A."/>
            <person name="Gournas C."/>
            <person name="Habgood R."/>
            <person name="Hainaut M."/>
            <person name="Harispe M.L."/>
            <person name="Henrissat B."/>
            <person name="Hilden K.S."/>
            <person name="Hope R."/>
            <person name="Hossain A."/>
            <person name="Karabika E."/>
            <person name="Karaffa L."/>
            <person name="Karanyi Z."/>
            <person name="Krasevec N."/>
            <person name="Kuo A."/>
            <person name="Kusch H."/>
            <person name="LaButti K."/>
            <person name="Lagendijk E.L."/>
            <person name="Lapidus A."/>
            <person name="Levasseur A."/>
            <person name="Lindquist E."/>
            <person name="Lipzen A."/>
            <person name="Logrieco A.F."/>
            <person name="MacCabe A."/>
            <person name="Maekelae M.R."/>
            <person name="Malavazi I."/>
            <person name="Melin P."/>
            <person name="Meyer V."/>
            <person name="Mielnichuk N."/>
            <person name="Miskei M."/>
            <person name="Molnar A.P."/>
            <person name="Mule G."/>
            <person name="Ngan C.Y."/>
            <person name="Orejas M."/>
            <person name="Orosz E."/>
            <person name="Ouedraogo J.P."/>
            <person name="Overkamp K.M."/>
            <person name="Park H.-S."/>
            <person name="Perrone G."/>
            <person name="Piumi F."/>
            <person name="Punt P.J."/>
            <person name="Ram A.F."/>
            <person name="Ramon A."/>
            <person name="Rauscher S."/>
            <person name="Record E."/>
            <person name="Riano-Pachon D.M."/>
            <person name="Robert V."/>
            <person name="Roehrig J."/>
            <person name="Ruller R."/>
            <person name="Salamov A."/>
            <person name="Salih N.S."/>
            <person name="Samson R.A."/>
            <person name="Sandor E."/>
            <person name="Sanguinetti M."/>
            <person name="Schuetze T."/>
            <person name="Sepcic K."/>
            <person name="Shelest E."/>
            <person name="Sherlock G."/>
            <person name="Sophianopoulou V."/>
            <person name="Squina F.M."/>
            <person name="Sun H."/>
            <person name="Susca A."/>
            <person name="Todd R.B."/>
            <person name="Tsang A."/>
            <person name="Unkles S.E."/>
            <person name="van de Wiele N."/>
            <person name="van Rossen-Uffink D."/>
            <person name="Oliveira J.V."/>
            <person name="Vesth T.C."/>
            <person name="Visser J."/>
            <person name="Yu J.-H."/>
            <person name="Zhou M."/>
            <person name="Andersen M.R."/>
            <person name="Archer D.B."/>
            <person name="Baker S.E."/>
            <person name="Benoit I."/>
            <person name="Brakhage A.A."/>
            <person name="Braus G.H."/>
            <person name="Fischer R."/>
            <person name="Frisvad J.C."/>
            <person name="Goldman G.H."/>
            <person name="Houbraken J."/>
            <person name="Oakley B."/>
            <person name="Pocsi I."/>
            <person name="Scazzocchio C."/>
            <person name="Seiboth B."/>
            <person name="vanKuyk P.A."/>
            <person name="Wortman J."/>
            <person name="Dyer P.S."/>
            <person name="Grigoriev I.V."/>
        </authorList>
    </citation>
    <scope>NUCLEOTIDE SEQUENCE [LARGE SCALE GENOMIC DNA]</scope>
    <source>
        <strain evidence="3">CBS 583.65</strain>
    </source>
</reference>
<feature type="compositionally biased region" description="Low complexity" evidence="1">
    <location>
        <begin position="94"/>
        <end position="105"/>
    </location>
</feature>
<accession>A0A1L9PX76</accession>
<name>A0A1L9PX76_ASPVE</name>
<dbReference type="VEuPathDB" id="FungiDB:ASPVEDRAFT_310562"/>
<dbReference type="EMBL" id="KV878134">
    <property type="protein sequence ID" value="OJJ06055.1"/>
    <property type="molecule type" value="Genomic_DNA"/>
</dbReference>
<evidence type="ECO:0000313" key="2">
    <source>
        <dbReference type="EMBL" id="OJJ06055.1"/>
    </source>
</evidence>
<dbReference type="RefSeq" id="XP_040671817.1">
    <property type="nucleotide sequence ID" value="XM_040810420.1"/>
</dbReference>
<sequence>MCSVPVFSACRNPNWYDTLRLQLWMSVLRNVLTKLQRLTRRRTLSKSDNGVMEQPSNSVPSPPRSEEWSTSRGSPSVNMSIPSHELHWPFDQLSSESRTRTSTSENSYVTNGQQDPLDGEITYGTAKVAYIFSKDDYPLYARTIQAGKVAQKSRSRSSPATSRW</sequence>
<dbReference type="GeneID" id="63725931"/>
<feature type="region of interest" description="Disordered" evidence="1">
    <location>
        <begin position="43"/>
        <end position="119"/>
    </location>
</feature>
<dbReference type="Proteomes" id="UP000184073">
    <property type="component" value="Unassembled WGS sequence"/>
</dbReference>
<gene>
    <name evidence="2" type="ORF">ASPVEDRAFT_310562</name>
</gene>
<evidence type="ECO:0000313" key="3">
    <source>
        <dbReference type="Proteomes" id="UP000184073"/>
    </source>
</evidence>